<feature type="compositionally biased region" description="Low complexity" evidence="1">
    <location>
        <begin position="69"/>
        <end position="85"/>
    </location>
</feature>
<feature type="compositionally biased region" description="Low complexity" evidence="1">
    <location>
        <begin position="319"/>
        <end position="339"/>
    </location>
</feature>
<feature type="compositionally biased region" description="Low complexity" evidence="1">
    <location>
        <begin position="353"/>
        <end position="380"/>
    </location>
</feature>
<dbReference type="OrthoDB" id="5191711at2"/>
<dbReference type="RefSeq" id="WP_091341058.1">
    <property type="nucleotide sequence ID" value="NZ_FMHV01000002.1"/>
</dbReference>
<feature type="compositionally biased region" description="Low complexity" evidence="1">
    <location>
        <begin position="276"/>
        <end position="290"/>
    </location>
</feature>
<protein>
    <recommendedName>
        <fullName evidence="4">Anti-sigma-D factor RsdA to sigma factor binding region</fullName>
    </recommendedName>
</protein>
<dbReference type="STRING" id="568872.GA0070624_2765"/>
<dbReference type="AlphaFoldDB" id="A0A1C6S2W1"/>
<proteinExistence type="predicted"/>
<evidence type="ECO:0000256" key="1">
    <source>
        <dbReference type="SAM" id="MobiDB-lite"/>
    </source>
</evidence>
<feature type="region of interest" description="Disordered" evidence="1">
    <location>
        <begin position="52"/>
        <end position="110"/>
    </location>
</feature>
<feature type="compositionally biased region" description="Low complexity" evidence="1">
    <location>
        <begin position="52"/>
        <end position="62"/>
    </location>
</feature>
<gene>
    <name evidence="2" type="ORF">GA0070624_2765</name>
</gene>
<reference evidence="3" key="1">
    <citation type="submission" date="2016-06" db="EMBL/GenBank/DDBJ databases">
        <authorList>
            <person name="Varghese N."/>
            <person name="Submissions Spin"/>
        </authorList>
    </citation>
    <scope>NUCLEOTIDE SEQUENCE [LARGE SCALE GENOMIC DNA]</scope>
    <source>
        <strain evidence="3">DSM 45431</strain>
    </source>
</reference>
<evidence type="ECO:0000313" key="2">
    <source>
        <dbReference type="EMBL" id="SCL23593.1"/>
    </source>
</evidence>
<evidence type="ECO:0000313" key="3">
    <source>
        <dbReference type="Proteomes" id="UP000199413"/>
    </source>
</evidence>
<accession>A0A1C6S2W1</accession>
<dbReference type="Proteomes" id="UP000199413">
    <property type="component" value="Unassembled WGS sequence"/>
</dbReference>
<dbReference type="EMBL" id="FMHV01000002">
    <property type="protein sequence ID" value="SCL23593.1"/>
    <property type="molecule type" value="Genomic_DNA"/>
</dbReference>
<feature type="region of interest" description="Disordered" evidence="1">
    <location>
        <begin position="210"/>
        <end position="391"/>
    </location>
</feature>
<organism evidence="2 3">
    <name type="scientific">Micromonospora rhizosphaerae</name>
    <dbReference type="NCBI Taxonomy" id="568872"/>
    <lineage>
        <taxon>Bacteria</taxon>
        <taxon>Bacillati</taxon>
        <taxon>Actinomycetota</taxon>
        <taxon>Actinomycetes</taxon>
        <taxon>Micromonosporales</taxon>
        <taxon>Micromonosporaceae</taxon>
        <taxon>Micromonospora</taxon>
    </lineage>
</organism>
<keyword evidence="3" id="KW-1185">Reference proteome</keyword>
<evidence type="ECO:0008006" key="4">
    <source>
        <dbReference type="Google" id="ProtNLM"/>
    </source>
</evidence>
<sequence length="391" mass="40023">MTPGDRTPPPGDPVLRDDELLEAIGHGEAPPADDPVAALLADWRARVVARAAALDAGPSDAAAPEDQPRGGAARTGRPGRGVAVPAGVRRSRPAERRHPDATGRPHRRNGAVAGATLALVALTGGLWLGSARAEPGGPLWPVTEVLWTERAESLVTEREIGRTLEQARRDLTAARYADARAHLERAAALLADLGDDERRARLRCDIDDLWRRLPPSPAPDRRTVAATAPPPSTPDTDGEDAPESALTSPSAVEPAPGQTAPSAARPDRPLRPTPTTPGADPGAATPITARPEPPARRRPDAPAAVSPATLGEAAHPRRPAASRAGADQGTAASRGAGARPRPRADAEAGGAGRADAGAGSRPADAGTATTRTAAPDGGTRPVFAGDRRGPG</sequence>
<feature type="compositionally biased region" description="Basic and acidic residues" evidence="1">
    <location>
        <begin position="92"/>
        <end position="103"/>
    </location>
</feature>
<name>A0A1C6S2W1_9ACTN</name>